<gene>
    <name evidence="2" type="ORF">SMTD_LOCUS3371</name>
</gene>
<feature type="coiled-coil region" evidence="1">
    <location>
        <begin position="63"/>
        <end position="90"/>
    </location>
</feature>
<dbReference type="Proteomes" id="UP000269396">
    <property type="component" value="Unassembled WGS sequence"/>
</dbReference>
<proteinExistence type="predicted"/>
<dbReference type="EMBL" id="UZAL01005992">
    <property type="protein sequence ID" value="VDO94798.1"/>
    <property type="molecule type" value="Genomic_DNA"/>
</dbReference>
<protein>
    <submittedName>
        <fullName evidence="2">Uncharacterized protein</fullName>
    </submittedName>
</protein>
<name>A0A3P8D2Z5_9TREM</name>
<evidence type="ECO:0000313" key="2">
    <source>
        <dbReference type="EMBL" id="VDO94798.1"/>
    </source>
</evidence>
<keyword evidence="1" id="KW-0175">Coiled coil</keyword>
<reference evidence="2 3" key="1">
    <citation type="submission" date="2018-11" db="EMBL/GenBank/DDBJ databases">
        <authorList>
            <consortium name="Pathogen Informatics"/>
        </authorList>
    </citation>
    <scope>NUCLEOTIDE SEQUENCE [LARGE SCALE GENOMIC DNA]</scope>
    <source>
        <strain>Denwood</strain>
        <strain evidence="3">Zambia</strain>
    </source>
</reference>
<accession>A0A3P8D2Z5</accession>
<organism evidence="2 3">
    <name type="scientific">Schistosoma mattheei</name>
    <dbReference type="NCBI Taxonomy" id="31246"/>
    <lineage>
        <taxon>Eukaryota</taxon>
        <taxon>Metazoa</taxon>
        <taxon>Spiralia</taxon>
        <taxon>Lophotrochozoa</taxon>
        <taxon>Platyhelminthes</taxon>
        <taxon>Trematoda</taxon>
        <taxon>Digenea</taxon>
        <taxon>Strigeidida</taxon>
        <taxon>Schistosomatoidea</taxon>
        <taxon>Schistosomatidae</taxon>
        <taxon>Schistosoma</taxon>
    </lineage>
</organism>
<sequence length="94" mass="11107">MEQCKKTNEDLLSKKNLKIQSLQHEINVDLCAIKNESYQYFSDLRKPRLTNAVVLTSNFDPQNETYRNQISVLEIDLEQYKQAVQLKQDKIDQM</sequence>
<evidence type="ECO:0000313" key="3">
    <source>
        <dbReference type="Proteomes" id="UP000269396"/>
    </source>
</evidence>
<evidence type="ECO:0000256" key="1">
    <source>
        <dbReference type="SAM" id="Coils"/>
    </source>
</evidence>
<feature type="non-terminal residue" evidence="2">
    <location>
        <position position="94"/>
    </location>
</feature>
<keyword evidence="3" id="KW-1185">Reference proteome</keyword>
<dbReference type="AlphaFoldDB" id="A0A3P8D2Z5"/>